<evidence type="ECO:0000313" key="8">
    <source>
        <dbReference type="EMBL" id="MBB2958110.1"/>
    </source>
</evidence>
<evidence type="ECO:0000256" key="3">
    <source>
        <dbReference type="ARBA" id="ARBA00022692"/>
    </source>
</evidence>
<feature type="transmembrane region" description="Helical" evidence="6">
    <location>
        <begin position="110"/>
        <end position="131"/>
    </location>
</feature>
<evidence type="ECO:0000313" key="9">
    <source>
        <dbReference type="Proteomes" id="UP000545286"/>
    </source>
</evidence>
<feature type="transmembrane region" description="Helical" evidence="6">
    <location>
        <begin position="284"/>
        <end position="305"/>
    </location>
</feature>
<comment type="subcellular location">
    <subcellularLocation>
        <location evidence="1">Membrane</location>
        <topology evidence="1">Multi-pass membrane protein</topology>
    </subcellularLocation>
</comment>
<feature type="transmembrane region" description="Helical" evidence="6">
    <location>
        <begin position="82"/>
        <end position="104"/>
    </location>
</feature>
<keyword evidence="4 6" id="KW-1133">Transmembrane helix</keyword>
<feature type="transmembrane region" description="Helical" evidence="6">
    <location>
        <begin position="51"/>
        <end position="70"/>
    </location>
</feature>
<evidence type="ECO:0000256" key="1">
    <source>
        <dbReference type="ARBA" id="ARBA00004141"/>
    </source>
</evidence>
<feature type="transmembrane region" description="Helical" evidence="6">
    <location>
        <begin position="143"/>
        <end position="163"/>
    </location>
</feature>
<comment type="caution">
    <text evidence="8">The sequence shown here is derived from an EMBL/GenBank/DDBJ whole genome shotgun (WGS) entry which is preliminary data.</text>
</comment>
<dbReference type="EMBL" id="JACHWJ010000003">
    <property type="protein sequence ID" value="MBB2958110.1"/>
    <property type="molecule type" value="Genomic_DNA"/>
</dbReference>
<feature type="transmembrane region" description="Helical" evidence="6">
    <location>
        <begin position="229"/>
        <end position="248"/>
    </location>
</feature>
<feature type="transmembrane region" description="Helical" evidence="6">
    <location>
        <begin position="260"/>
        <end position="278"/>
    </location>
</feature>
<sequence>MSVGSVGATQDAAARRSLLIAVFSLLGATLFWASNYIIGEAVLTTMDPLSLVLWRWTLAAVPLLAIAHFVERPKWREMLRAWPWLLALSCTGLVGYNLSLYAALQYSDAFSASLINAFNPAVIAVAAAVFLGQRLTRTAVGGVVIALVGVFIVVSGGDIGALLETGFGLGQLLMFGAVGIWTAYTIIGRRSPPLPPITSTSIQAVVTVLILAPATLVTGGPQLPVSADALTSLLLIALFPSVLSYLLWNRALAVIPAARAGVFLNLITVFTVAFTLLAGQPFTVGQLVGGGIVIVGVVVANAQAFRRAF</sequence>
<dbReference type="Pfam" id="PF00892">
    <property type="entry name" value="EamA"/>
    <property type="match status" value="2"/>
</dbReference>
<feature type="domain" description="EamA" evidence="7">
    <location>
        <begin position="169"/>
        <end position="300"/>
    </location>
</feature>
<dbReference type="InterPro" id="IPR050638">
    <property type="entry name" value="AA-Vitamin_Transporters"/>
</dbReference>
<dbReference type="GO" id="GO:0016020">
    <property type="term" value="C:membrane"/>
    <property type="evidence" value="ECO:0007669"/>
    <property type="project" value="UniProtKB-SubCell"/>
</dbReference>
<evidence type="ECO:0000256" key="2">
    <source>
        <dbReference type="ARBA" id="ARBA00007362"/>
    </source>
</evidence>
<name>A0A7W4UP91_9MICO</name>
<comment type="similarity">
    <text evidence="2">Belongs to the EamA transporter family.</text>
</comment>
<keyword evidence="5 6" id="KW-0472">Membrane</keyword>
<feature type="transmembrane region" description="Helical" evidence="6">
    <location>
        <begin position="199"/>
        <end position="217"/>
    </location>
</feature>
<organism evidence="8 9">
    <name type="scientific">Pseudoclavibacter helvolus</name>
    <dbReference type="NCBI Taxonomy" id="255205"/>
    <lineage>
        <taxon>Bacteria</taxon>
        <taxon>Bacillati</taxon>
        <taxon>Actinomycetota</taxon>
        <taxon>Actinomycetes</taxon>
        <taxon>Micrococcales</taxon>
        <taxon>Microbacteriaceae</taxon>
        <taxon>Pseudoclavibacter</taxon>
    </lineage>
</organism>
<evidence type="ECO:0000256" key="5">
    <source>
        <dbReference type="ARBA" id="ARBA00023136"/>
    </source>
</evidence>
<keyword evidence="9" id="KW-1185">Reference proteome</keyword>
<dbReference type="RefSeq" id="WP_338110113.1">
    <property type="nucleotide sequence ID" value="NZ_JACHWJ010000003.1"/>
</dbReference>
<dbReference type="InterPro" id="IPR037185">
    <property type="entry name" value="EmrE-like"/>
</dbReference>
<feature type="transmembrane region" description="Helical" evidence="6">
    <location>
        <begin position="18"/>
        <end position="39"/>
    </location>
</feature>
<dbReference type="Proteomes" id="UP000545286">
    <property type="component" value="Unassembled WGS sequence"/>
</dbReference>
<dbReference type="AlphaFoldDB" id="A0A7W4UP91"/>
<gene>
    <name evidence="8" type="ORF">FHX72_002255</name>
</gene>
<reference evidence="8 9" key="1">
    <citation type="submission" date="2020-08" db="EMBL/GenBank/DDBJ databases">
        <title>Sequencing the genomes of 1000 actinobacteria strains.</title>
        <authorList>
            <person name="Klenk H.-P."/>
        </authorList>
    </citation>
    <scope>NUCLEOTIDE SEQUENCE [LARGE SCALE GENOMIC DNA]</scope>
    <source>
        <strain evidence="8 9">DSM 20419</strain>
    </source>
</reference>
<evidence type="ECO:0000259" key="7">
    <source>
        <dbReference type="Pfam" id="PF00892"/>
    </source>
</evidence>
<keyword evidence="3 6" id="KW-0812">Transmembrane</keyword>
<feature type="domain" description="EamA" evidence="7">
    <location>
        <begin position="20"/>
        <end position="154"/>
    </location>
</feature>
<dbReference type="PANTHER" id="PTHR32322:SF2">
    <property type="entry name" value="EAMA DOMAIN-CONTAINING PROTEIN"/>
    <property type="match status" value="1"/>
</dbReference>
<proteinExistence type="inferred from homology"/>
<dbReference type="PANTHER" id="PTHR32322">
    <property type="entry name" value="INNER MEMBRANE TRANSPORTER"/>
    <property type="match status" value="1"/>
</dbReference>
<evidence type="ECO:0000256" key="4">
    <source>
        <dbReference type="ARBA" id="ARBA00022989"/>
    </source>
</evidence>
<feature type="transmembrane region" description="Helical" evidence="6">
    <location>
        <begin position="169"/>
        <end position="187"/>
    </location>
</feature>
<protein>
    <submittedName>
        <fullName evidence="8">Drug/metabolite transporter (DMT)-like permease</fullName>
    </submittedName>
</protein>
<accession>A0A7W4UP91</accession>
<dbReference type="SUPFAM" id="SSF103481">
    <property type="entry name" value="Multidrug resistance efflux transporter EmrE"/>
    <property type="match status" value="2"/>
</dbReference>
<evidence type="ECO:0000256" key="6">
    <source>
        <dbReference type="SAM" id="Phobius"/>
    </source>
</evidence>
<dbReference type="InterPro" id="IPR000620">
    <property type="entry name" value="EamA_dom"/>
</dbReference>